<dbReference type="PANTHER" id="PTHR31250:SF27">
    <property type="entry name" value="IQ DOMAIN-CONTAINING PROTEIN IQM5"/>
    <property type="match status" value="1"/>
</dbReference>
<keyword evidence="8" id="KW-1185">Reference proteome</keyword>
<dbReference type="PROSITE" id="PS50096">
    <property type="entry name" value="IQ"/>
    <property type="match status" value="1"/>
</dbReference>
<feature type="compositionally biased region" description="Gly residues" evidence="5">
    <location>
        <begin position="522"/>
        <end position="531"/>
    </location>
</feature>
<keyword evidence="3" id="KW-0963">Cytoplasm</keyword>
<evidence type="ECO:0000256" key="2">
    <source>
        <dbReference type="ARBA" id="ARBA00004496"/>
    </source>
</evidence>
<evidence type="ECO:0000313" key="7">
    <source>
        <dbReference type="EMBL" id="TKA72447.1"/>
    </source>
</evidence>
<dbReference type="InterPro" id="IPR044159">
    <property type="entry name" value="IQM"/>
</dbReference>
<gene>
    <name evidence="7" type="ORF">B0A55_07999</name>
</gene>
<dbReference type="STRING" id="329884.A0A4U0X9I5"/>
<dbReference type="OrthoDB" id="7344096at2759"/>
<dbReference type="AlphaFoldDB" id="A0A4U0X9I5"/>
<keyword evidence="4" id="KW-0539">Nucleus</keyword>
<organism evidence="7 8">
    <name type="scientific">Friedmanniomyces simplex</name>
    <dbReference type="NCBI Taxonomy" id="329884"/>
    <lineage>
        <taxon>Eukaryota</taxon>
        <taxon>Fungi</taxon>
        <taxon>Dikarya</taxon>
        <taxon>Ascomycota</taxon>
        <taxon>Pezizomycotina</taxon>
        <taxon>Dothideomycetes</taxon>
        <taxon>Dothideomycetidae</taxon>
        <taxon>Mycosphaerellales</taxon>
        <taxon>Teratosphaeriaceae</taxon>
        <taxon>Friedmanniomyces</taxon>
    </lineage>
</organism>
<feature type="signal peptide" evidence="6">
    <location>
        <begin position="1"/>
        <end position="22"/>
    </location>
</feature>
<proteinExistence type="predicted"/>
<sequence length="531" mass="59822">MSLTTLDGLALAATLLVGMAMAESSPEQSRKRSIPHAEYLATLRQPSASTVRHISAIQQYNEAAIDAKYHTTDEQQAATRIQQTYRGFRDRRQLEGKTLDPSARWTEAIRELRYREATTLPRRGSISDSRPSSPTERAQANWKKVGQIAEHAVGCSPTRLSYDATSDFQNSSVSQPTDSMLLDLRFFLEMVDSKHRYGANLQVYHEAWQRSITKDNFFEWLDHGEGRRIIVTGCSREKLDSERIRYLSREERRDYEVAVDANGRLRWQKTGELITTSRDYQDSAHGIVAKGSPEARQAPVSSEDDEDHTQDPDSPLEPPSTETTTAHHHQVTRDQTPRRDFRVSPATVLNHLLRASIKPGTYIYVCDTLGRLYAGIKSSGSFQHASFLAGARISSAGLIGIEKGQLTYLSPLSGHYRPTIKSFKTFIDRLKSQGVDLSRLRISHAYGVLLGMEYYGKTKRGLGKVVVRRRARSERRESGVLRRESMGASAVDAVERHWEEEHQRPHGMARLMDDLHLRRRSGGGGQSKASS</sequence>
<feature type="region of interest" description="Disordered" evidence="5">
    <location>
        <begin position="278"/>
        <end position="341"/>
    </location>
</feature>
<keyword evidence="6" id="KW-0732">Signal</keyword>
<evidence type="ECO:0000256" key="6">
    <source>
        <dbReference type="SAM" id="SignalP"/>
    </source>
</evidence>
<reference evidence="7 8" key="1">
    <citation type="submission" date="2017-03" db="EMBL/GenBank/DDBJ databases">
        <title>Genomes of endolithic fungi from Antarctica.</title>
        <authorList>
            <person name="Coleine C."/>
            <person name="Masonjones S."/>
            <person name="Stajich J.E."/>
        </authorList>
    </citation>
    <scope>NUCLEOTIDE SEQUENCE [LARGE SCALE GENOMIC DNA]</scope>
    <source>
        <strain evidence="7 8">CCFEE 5184</strain>
    </source>
</reference>
<dbReference type="PANTHER" id="PTHR31250">
    <property type="entry name" value="IQ DOMAIN-CONTAINING PROTEIN IQM3"/>
    <property type="match status" value="1"/>
</dbReference>
<name>A0A4U0X9I5_9PEZI</name>
<evidence type="ECO:0000313" key="8">
    <source>
        <dbReference type="Proteomes" id="UP000309340"/>
    </source>
</evidence>
<feature type="chain" id="PRO_5020780078" evidence="6">
    <location>
        <begin position="23"/>
        <end position="531"/>
    </location>
</feature>
<evidence type="ECO:0000256" key="5">
    <source>
        <dbReference type="SAM" id="MobiDB-lite"/>
    </source>
</evidence>
<feature type="compositionally biased region" description="Basic and acidic residues" evidence="5">
    <location>
        <begin position="331"/>
        <end position="341"/>
    </location>
</feature>
<evidence type="ECO:0000256" key="4">
    <source>
        <dbReference type="ARBA" id="ARBA00023242"/>
    </source>
</evidence>
<evidence type="ECO:0000256" key="3">
    <source>
        <dbReference type="ARBA" id="ARBA00022490"/>
    </source>
</evidence>
<dbReference type="Proteomes" id="UP000309340">
    <property type="component" value="Unassembled WGS sequence"/>
</dbReference>
<comment type="caution">
    <text evidence="7">The sequence shown here is derived from an EMBL/GenBank/DDBJ whole genome shotgun (WGS) entry which is preliminary data.</text>
</comment>
<accession>A0A4U0X9I5</accession>
<dbReference type="GO" id="GO:0005737">
    <property type="term" value="C:cytoplasm"/>
    <property type="evidence" value="ECO:0007669"/>
    <property type="project" value="UniProtKB-SubCell"/>
</dbReference>
<evidence type="ECO:0000256" key="1">
    <source>
        <dbReference type="ARBA" id="ARBA00004123"/>
    </source>
</evidence>
<feature type="region of interest" description="Disordered" evidence="5">
    <location>
        <begin position="497"/>
        <end position="531"/>
    </location>
</feature>
<comment type="subcellular location">
    <subcellularLocation>
        <location evidence="2">Cytoplasm</location>
    </subcellularLocation>
    <subcellularLocation>
        <location evidence="1">Nucleus</location>
    </subcellularLocation>
</comment>
<dbReference type="GO" id="GO:0005634">
    <property type="term" value="C:nucleus"/>
    <property type="evidence" value="ECO:0007669"/>
    <property type="project" value="UniProtKB-SubCell"/>
</dbReference>
<protein>
    <submittedName>
        <fullName evidence="7">Uncharacterized protein</fullName>
    </submittedName>
</protein>
<dbReference type="EMBL" id="NAJQ01000309">
    <property type="protein sequence ID" value="TKA72447.1"/>
    <property type="molecule type" value="Genomic_DNA"/>
</dbReference>